<sequence length="102" mass="11519">MLISKAAWARISPEDQNIINFMSGMILPQRSAAWDEFDNGHRQIVPDTGLDVSYPDGPLLRYLLVFRQGQDPQHKRKTPPQTGAAFLKILPAYTACAIRPVW</sequence>
<dbReference type="AlphaFoldDB" id="A0A2R8BHI7"/>
<reference evidence="1 2" key="1">
    <citation type="submission" date="2018-03" db="EMBL/GenBank/DDBJ databases">
        <authorList>
            <person name="Keele B.F."/>
        </authorList>
    </citation>
    <scope>NUCLEOTIDE SEQUENCE [LARGE SCALE GENOMIC DNA]</scope>
    <source>
        <strain evidence="1 2">CECT 8599</strain>
    </source>
</reference>
<keyword evidence="2" id="KW-1185">Reference proteome</keyword>
<organism evidence="1 2">
    <name type="scientific">Ascidiaceihabitans donghaensis</name>
    <dbReference type="NCBI Taxonomy" id="1510460"/>
    <lineage>
        <taxon>Bacteria</taxon>
        <taxon>Pseudomonadati</taxon>
        <taxon>Pseudomonadota</taxon>
        <taxon>Alphaproteobacteria</taxon>
        <taxon>Rhodobacterales</taxon>
        <taxon>Paracoccaceae</taxon>
        <taxon>Ascidiaceihabitans</taxon>
    </lineage>
</organism>
<gene>
    <name evidence="1" type="ORF">ASD8599_03287</name>
</gene>
<dbReference type="RefSeq" id="WP_108829475.1">
    <property type="nucleotide sequence ID" value="NZ_OMOR01000001.1"/>
</dbReference>
<proteinExistence type="predicted"/>
<dbReference type="EMBL" id="OMOR01000001">
    <property type="protein sequence ID" value="SPH22544.1"/>
    <property type="molecule type" value="Genomic_DNA"/>
</dbReference>
<name>A0A2R8BHI7_9RHOB</name>
<evidence type="ECO:0000313" key="2">
    <source>
        <dbReference type="Proteomes" id="UP000244880"/>
    </source>
</evidence>
<dbReference type="Proteomes" id="UP000244880">
    <property type="component" value="Unassembled WGS sequence"/>
</dbReference>
<accession>A0A2R8BHI7</accession>
<evidence type="ECO:0000313" key="1">
    <source>
        <dbReference type="EMBL" id="SPH22544.1"/>
    </source>
</evidence>
<dbReference type="OrthoDB" id="7822595at2"/>
<protein>
    <submittedName>
        <fullName evidence="1">Uncharacterized protein</fullName>
    </submittedName>
</protein>